<dbReference type="PANTHER" id="PTHR31747:SF3">
    <property type="entry name" value="PROTEIN LSD1"/>
    <property type="match status" value="1"/>
</dbReference>
<dbReference type="InterPro" id="IPR040319">
    <property type="entry name" value="LSD1-like"/>
</dbReference>
<evidence type="ECO:0008006" key="4">
    <source>
        <dbReference type="Google" id="ProtNLM"/>
    </source>
</evidence>
<organism evidence="2 3">
    <name type="scientific">Plasmodiophora brassicae</name>
    <name type="common">Clubroot disease agent</name>
    <dbReference type="NCBI Taxonomy" id="37360"/>
    <lineage>
        <taxon>Eukaryota</taxon>
        <taxon>Sar</taxon>
        <taxon>Rhizaria</taxon>
        <taxon>Endomyxa</taxon>
        <taxon>Phytomyxea</taxon>
        <taxon>Plasmodiophorida</taxon>
        <taxon>Plasmodiophoridae</taxon>
        <taxon>Plasmodiophora</taxon>
    </lineage>
</organism>
<gene>
    <name evidence="2" type="ORF">PBRA_001458</name>
</gene>
<evidence type="ECO:0000313" key="3">
    <source>
        <dbReference type="Proteomes" id="UP000039324"/>
    </source>
</evidence>
<name>A0A0G4IZ52_PLABS</name>
<dbReference type="Proteomes" id="UP000039324">
    <property type="component" value="Unassembled WGS sequence"/>
</dbReference>
<keyword evidence="3" id="KW-1185">Reference proteome</keyword>
<evidence type="ECO:0000256" key="1">
    <source>
        <dbReference type="SAM" id="MobiDB-lite"/>
    </source>
</evidence>
<accession>A0A0G4IZ52</accession>
<reference evidence="2 3" key="1">
    <citation type="submission" date="2015-02" db="EMBL/GenBank/DDBJ databases">
        <authorList>
            <person name="Chooi Y.-H."/>
        </authorList>
    </citation>
    <scope>NUCLEOTIDE SEQUENCE [LARGE SCALE GENOMIC DNA]</scope>
    <source>
        <strain evidence="2">E3</strain>
    </source>
</reference>
<proteinExistence type="predicted"/>
<dbReference type="PANTHER" id="PTHR31747">
    <property type="entry name" value="PROTEIN LSD1"/>
    <property type="match status" value="1"/>
</dbReference>
<feature type="region of interest" description="Disordered" evidence="1">
    <location>
        <begin position="196"/>
        <end position="251"/>
    </location>
</feature>
<dbReference type="EMBL" id="CDSF01000101">
    <property type="protein sequence ID" value="CEP00404.1"/>
    <property type="molecule type" value="Genomic_DNA"/>
</dbReference>
<dbReference type="AlphaFoldDB" id="A0A0G4IZ52"/>
<sequence length="251" mass="26807">MGRDNARPSSEIQTMNCKCCNVKLAFPAGSRLIQCPECKTNMTPDPPVTKRTVCIGCSAVLSHPVNARYIQCPRCAVTFECSGDPVLRATSAVLPGPLPSSKSQSMIPPFVPPTSYPAKAARPQNSIYCLKCSSLLQYPDSAQFIECPVCESTQQTQAPHRTLCRGCSQLLTHPPNSVWIQCPKCSACFNSRDKNGEVSRSNGALPPLQPGGSVQAAVSSEEDVRGTTAGKQAREHDASAGAEITNGDRPE</sequence>
<evidence type="ECO:0000313" key="2">
    <source>
        <dbReference type="EMBL" id="CEP00404.1"/>
    </source>
</evidence>
<protein>
    <recommendedName>
        <fullName evidence="4">Zinc finger LSD1-type domain-containing protein</fullName>
    </recommendedName>
</protein>